<protein>
    <submittedName>
        <fullName evidence="3">VacJ like lipofamily protein</fullName>
    </submittedName>
</protein>
<proteinExistence type="inferred from homology"/>
<evidence type="ECO:0000313" key="3">
    <source>
        <dbReference type="EMBL" id="AHX11812.1"/>
    </source>
</evidence>
<dbReference type="HOGENOM" id="CLU_059326_2_2_5"/>
<reference evidence="3 4" key="1">
    <citation type="submission" date="2014-03" db="EMBL/GenBank/DDBJ databases">
        <title>Sequencing and Comparison of Genomes and Transcriptome Profiles of Human Ehrlichiosis Agents.</title>
        <authorList>
            <person name="Lin M."/>
            <person name="Daugherty S.C."/>
            <person name="Nagaraj S."/>
            <person name="Cheng Z."/>
            <person name="Xiong Q."/>
            <person name="Lin F.-Y."/>
            <person name="Sengamalay N."/>
            <person name="Ott S."/>
            <person name="Godinez A."/>
            <person name="Tallon L.J."/>
            <person name="Sadzewicz L."/>
            <person name="Fraser C.M."/>
            <person name="Dunning Hotopp J.C."/>
            <person name="Rikihisa Y."/>
        </authorList>
    </citation>
    <scope>NUCLEOTIDE SEQUENCE [LARGE SCALE GENOMIC DNA]</scope>
    <source>
        <strain evidence="3 4">Oregon</strain>
    </source>
</reference>
<keyword evidence="2" id="KW-0732">Signal</keyword>
<dbReference type="AlphaFoldDB" id="X5GXM4"/>
<keyword evidence="4" id="KW-1185">Reference proteome</keyword>
<dbReference type="GO" id="GO:0120010">
    <property type="term" value="P:intermembrane phospholipid transfer"/>
    <property type="evidence" value="ECO:0007669"/>
    <property type="project" value="TreeGrafter"/>
</dbReference>
<evidence type="ECO:0000313" key="4">
    <source>
        <dbReference type="Proteomes" id="UP000023755"/>
    </source>
</evidence>
<dbReference type="PANTHER" id="PTHR30035:SF3">
    <property type="entry name" value="INTERMEMBRANE PHOSPHOLIPID TRANSPORT SYSTEM LIPOPROTEIN MLAA"/>
    <property type="match status" value="1"/>
</dbReference>
<evidence type="ECO:0000256" key="1">
    <source>
        <dbReference type="ARBA" id="ARBA00010634"/>
    </source>
</evidence>
<organism evidence="3 4">
    <name type="scientific">Neorickettsia helminthoeca str. Oregon</name>
    <dbReference type="NCBI Taxonomy" id="1286528"/>
    <lineage>
        <taxon>Bacteria</taxon>
        <taxon>Pseudomonadati</taxon>
        <taxon>Pseudomonadota</taxon>
        <taxon>Alphaproteobacteria</taxon>
        <taxon>Rickettsiales</taxon>
        <taxon>Anaplasmataceae</taxon>
        <taxon>Neorickettsia</taxon>
    </lineage>
</organism>
<dbReference type="Pfam" id="PF04333">
    <property type="entry name" value="MlaA"/>
    <property type="match status" value="1"/>
</dbReference>
<dbReference type="STRING" id="1286528.NHE_0893"/>
<dbReference type="KEGG" id="nhm:NHE_0893"/>
<evidence type="ECO:0000256" key="2">
    <source>
        <dbReference type="ARBA" id="ARBA00022729"/>
    </source>
</evidence>
<comment type="similarity">
    <text evidence="1">Belongs to the MlaA family.</text>
</comment>
<dbReference type="OrthoDB" id="9785326at2"/>
<name>X5GXM4_9RICK</name>
<dbReference type="PRINTS" id="PR01805">
    <property type="entry name" value="VACJLIPOPROT"/>
</dbReference>
<dbReference type="PANTHER" id="PTHR30035">
    <property type="entry name" value="LIPOPROTEIN VACJ-RELATED"/>
    <property type="match status" value="1"/>
</dbReference>
<dbReference type="InterPro" id="IPR007428">
    <property type="entry name" value="MlaA"/>
</dbReference>
<sequence>MQSKFFKSGSRALIISLLLFYVFPFACLGETSESFDSVFDLSESSVVRAVKVYDPLEGFNRKMFKINCSLIAKLQQSANKKLFKVTSRSRPFDNKSTVKPVKQALFNIMDNLSEPSMAINHLLQGHPENSVRELWRFFINSTLGIFGTFDIAGTIGLEKRPSSYKQTLALYGIKSGPFLIVPLLGATSLRNSFAAILEILTNPLNLLVPNRSIIFIMYNCDKIARGIKYRSIVFENNIDPYAKLRTLSINATNF</sequence>
<gene>
    <name evidence="3" type="ORF">NHE_0893</name>
</gene>
<dbReference type="EMBL" id="CP007481">
    <property type="protein sequence ID" value="AHX11812.1"/>
    <property type="molecule type" value="Genomic_DNA"/>
</dbReference>
<accession>X5GXM4</accession>
<dbReference type="RefSeq" id="WP_038560228.1">
    <property type="nucleotide sequence ID" value="NZ_CP007481.1"/>
</dbReference>
<dbReference type="GO" id="GO:0016020">
    <property type="term" value="C:membrane"/>
    <property type="evidence" value="ECO:0007669"/>
    <property type="project" value="InterPro"/>
</dbReference>
<dbReference type="Proteomes" id="UP000023755">
    <property type="component" value="Chromosome"/>
</dbReference>